<dbReference type="AlphaFoldDB" id="A0A5C3PR51"/>
<dbReference type="InParanoid" id="A0A5C3PR51"/>
<dbReference type="EMBL" id="ML211008">
    <property type="protein sequence ID" value="TFK91962.1"/>
    <property type="molecule type" value="Genomic_DNA"/>
</dbReference>
<gene>
    <name evidence="1" type="ORF">K466DRAFT_274761</name>
</gene>
<accession>A0A5C3PR51</accession>
<organism evidence="1 2">
    <name type="scientific">Polyporus arcularius HHB13444</name>
    <dbReference type="NCBI Taxonomy" id="1314778"/>
    <lineage>
        <taxon>Eukaryota</taxon>
        <taxon>Fungi</taxon>
        <taxon>Dikarya</taxon>
        <taxon>Basidiomycota</taxon>
        <taxon>Agaricomycotina</taxon>
        <taxon>Agaricomycetes</taxon>
        <taxon>Polyporales</taxon>
        <taxon>Polyporaceae</taxon>
        <taxon>Polyporus</taxon>
    </lineage>
</organism>
<dbReference type="Proteomes" id="UP000308197">
    <property type="component" value="Unassembled WGS sequence"/>
</dbReference>
<name>A0A5C3PR51_9APHY</name>
<protein>
    <submittedName>
        <fullName evidence="1">Uncharacterized protein</fullName>
    </submittedName>
</protein>
<reference evidence="1 2" key="1">
    <citation type="journal article" date="2019" name="Nat. Ecol. Evol.">
        <title>Megaphylogeny resolves global patterns of mushroom evolution.</title>
        <authorList>
            <person name="Varga T."/>
            <person name="Krizsan K."/>
            <person name="Foldi C."/>
            <person name="Dima B."/>
            <person name="Sanchez-Garcia M."/>
            <person name="Sanchez-Ramirez S."/>
            <person name="Szollosi G.J."/>
            <person name="Szarkandi J.G."/>
            <person name="Papp V."/>
            <person name="Albert L."/>
            <person name="Andreopoulos W."/>
            <person name="Angelini C."/>
            <person name="Antonin V."/>
            <person name="Barry K.W."/>
            <person name="Bougher N.L."/>
            <person name="Buchanan P."/>
            <person name="Buyck B."/>
            <person name="Bense V."/>
            <person name="Catcheside P."/>
            <person name="Chovatia M."/>
            <person name="Cooper J."/>
            <person name="Damon W."/>
            <person name="Desjardin D."/>
            <person name="Finy P."/>
            <person name="Geml J."/>
            <person name="Haridas S."/>
            <person name="Hughes K."/>
            <person name="Justo A."/>
            <person name="Karasinski D."/>
            <person name="Kautmanova I."/>
            <person name="Kiss B."/>
            <person name="Kocsube S."/>
            <person name="Kotiranta H."/>
            <person name="LaButti K.M."/>
            <person name="Lechner B.E."/>
            <person name="Liimatainen K."/>
            <person name="Lipzen A."/>
            <person name="Lukacs Z."/>
            <person name="Mihaltcheva S."/>
            <person name="Morgado L.N."/>
            <person name="Niskanen T."/>
            <person name="Noordeloos M.E."/>
            <person name="Ohm R.A."/>
            <person name="Ortiz-Santana B."/>
            <person name="Ovrebo C."/>
            <person name="Racz N."/>
            <person name="Riley R."/>
            <person name="Savchenko A."/>
            <person name="Shiryaev A."/>
            <person name="Soop K."/>
            <person name="Spirin V."/>
            <person name="Szebenyi C."/>
            <person name="Tomsovsky M."/>
            <person name="Tulloss R.E."/>
            <person name="Uehling J."/>
            <person name="Grigoriev I.V."/>
            <person name="Vagvolgyi C."/>
            <person name="Papp T."/>
            <person name="Martin F.M."/>
            <person name="Miettinen O."/>
            <person name="Hibbett D.S."/>
            <person name="Nagy L.G."/>
        </authorList>
    </citation>
    <scope>NUCLEOTIDE SEQUENCE [LARGE SCALE GENOMIC DNA]</scope>
    <source>
        <strain evidence="1 2">HHB13444</strain>
    </source>
</reference>
<keyword evidence="2" id="KW-1185">Reference proteome</keyword>
<evidence type="ECO:0000313" key="2">
    <source>
        <dbReference type="Proteomes" id="UP000308197"/>
    </source>
</evidence>
<evidence type="ECO:0000313" key="1">
    <source>
        <dbReference type="EMBL" id="TFK91962.1"/>
    </source>
</evidence>
<sequence>MHPALLDAAIIRAGSCAWLSASAASLRKPGILRTLAWLFAHSGVAPEVAEYHQNSERAGSVQLQNVIRDTHTLIIEVHLKVWNCMMDVVGKAGDDSEKLESPTSLVSQTPIDNRPYIYVHVAAYT</sequence>
<proteinExistence type="predicted"/>